<dbReference type="GO" id="GO:0005840">
    <property type="term" value="C:ribosome"/>
    <property type="evidence" value="ECO:0007669"/>
    <property type="project" value="UniProtKB-KW"/>
</dbReference>
<dbReference type="FunFam" id="3.30.230.10:FF:000002">
    <property type="entry name" value="30S ribosomal protein S5"/>
    <property type="match status" value="1"/>
</dbReference>
<keyword evidence="4" id="KW-0496">Mitochondrion</keyword>
<organism evidence="11 12">
    <name type="scientific">Romanomermis culicivorax</name>
    <name type="common">Nematode worm</name>
    <dbReference type="NCBI Taxonomy" id="13658"/>
    <lineage>
        <taxon>Eukaryota</taxon>
        <taxon>Metazoa</taxon>
        <taxon>Ecdysozoa</taxon>
        <taxon>Nematoda</taxon>
        <taxon>Enoplea</taxon>
        <taxon>Dorylaimia</taxon>
        <taxon>Mermithida</taxon>
        <taxon>Mermithoidea</taxon>
        <taxon>Mermithidae</taxon>
        <taxon>Romanomermis</taxon>
    </lineage>
</organism>
<dbReference type="PANTHER" id="PTHR48277">
    <property type="entry name" value="MITOCHONDRIAL RIBOSOMAL PROTEIN S5"/>
    <property type="match status" value="1"/>
</dbReference>
<dbReference type="Gene3D" id="3.30.230.10">
    <property type="match status" value="1"/>
</dbReference>
<dbReference type="InterPro" id="IPR000851">
    <property type="entry name" value="Ribosomal_uS5"/>
</dbReference>
<evidence type="ECO:0000256" key="8">
    <source>
        <dbReference type="PROSITE-ProRule" id="PRU00268"/>
    </source>
</evidence>
<name>A0A915HW84_ROMCU</name>
<dbReference type="InterPro" id="IPR014721">
    <property type="entry name" value="Ribsml_uS5_D2-typ_fold_subgr"/>
</dbReference>
<keyword evidence="5 8" id="KW-0687">Ribonucleoprotein</keyword>
<dbReference type="GO" id="GO:1990904">
    <property type="term" value="C:ribonucleoprotein complex"/>
    <property type="evidence" value="ECO:0007669"/>
    <property type="project" value="UniProtKB-UniRule"/>
</dbReference>
<evidence type="ECO:0000259" key="10">
    <source>
        <dbReference type="PROSITE" id="PS50881"/>
    </source>
</evidence>
<reference evidence="12" key="1">
    <citation type="submission" date="2022-11" db="UniProtKB">
        <authorList>
            <consortium name="WormBaseParasite"/>
        </authorList>
    </citation>
    <scope>IDENTIFICATION</scope>
</reference>
<evidence type="ECO:0000256" key="9">
    <source>
        <dbReference type="RuleBase" id="RU003823"/>
    </source>
</evidence>
<evidence type="ECO:0000256" key="7">
    <source>
        <dbReference type="ARBA" id="ARBA00041606"/>
    </source>
</evidence>
<dbReference type="Pfam" id="PF21251">
    <property type="entry name" value="Ribosomal_uS5m_N"/>
    <property type="match status" value="1"/>
</dbReference>
<dbReference type="GO" id="GO:0005739">
    <property type="term" value="C:mitochondrion"/>
    <property type="evidence" value="ECO:0007669"/>
    <property type="project" value="UniProtKB-SubCell"/>
</dbReference>
<evidence type="ECO:0000256" key="2">
    <source>
        <dbReference type="ARBA" id="ARBA00008945"/>
    </source>
</evidence>
<evidence type="ECO:0000256" key="1">
    <source>
        <dbReference type="ARBA" id="ARBA00004173"/>
    </source>
</evidence>
<dbReference type="InterPro" id="IPR005324">
    <property type="entry name" value="Ribosomal_uS5_C"/>
</dbReference>
<dbReference type="AlphaFoldDB" id="A0A915HW84"/>
<dbReference type="Pfam" id="PF03719">
    <property type="entry name" value="Ribosomal_S5_C"/>
    <property type="match status" value="1"/>
</dbReference>
<dbReference type="PANTHER" id="PTHR48277:SF1">
    <property type="entry name" value="MITOCHONDRIAL RIBOSOMAL PROTEIN S5"/>
    <property type="match status" value="1"/>
</dbReference>
<dbReference type="GO" id="GO:0006412">
    <property type="term" value="P:translation"/>
    <property type="evidence" value="ECO:0007669"/>
    <property type="project" value="InterPro"/>
</dbReference>
<keyword evidence="3 8" id="KW-0689">Ribosomal protein</keyword>
<evidence type="ECO:0000313" key="11">
    <source>
        <dbReference type="Proteomes" id="UP000887565"/>
    </source>
</evidence>
<comment type="subcellular location">
    <subcellularLocation>
        <location evidence="1">Mitochondrion</location>
    </subcellularLocation>
</comment>
<dbReference type="InterPro" id="IPR013810">
    <property type="entry name" value="Ribosomal_uS5_N"/>
</dbReference>
<feature type="domain" description="S5 DRBM" evidence="10">
    <location>
        <begin position="142"/>
        <end position="205"/>
    </location>
</feature>
<evidence type="ECO:0000256" key="3">
    <source>
        <dbReference type="ARBA" id="ARBA00022980"/>
    </source>
</evidence>
<evidence type="ECO:0000256" key="4">
    <source>
        <dbReference type="ARBA" id="ARBA00023128"/>
    </source>
</evidence>
<evidence type="ECO:0000256" key="5">
    <source>
        <dbReference type="ARBA" id="ARBA00023274"/>
    </source>
</evidence>
<evidence type="ECO:0000256" key="6">
    <source>
        <dbReference type="ARBA" id="ARBA00039335"/>
    </source>
</evidence>
<dbReference type="InterPro" id="IPR048584">
    <property type="entry name" value="Ribosomal_uS5m_N"/>
</dbReference>
<dbReference type="WBParaSite" id="nRc.2.0.1.t05596-RA">
    <property type="protein sequence ID" value="nRc.2.0.1.t05596-RA"/>
    <property type="gene ID" value="nRc.2.0.1.g05596"/>
</dbReference>
<comment type="similarity">
    <text evidence="2 9">Belongs to the universal ribosomal protein uS5 family.</text>
</comment>
<dbReference type="SUPFAM" id="SSF54768">
    <property type="entry name" value="dsRNA-binding domain-like"/>
    <property type="match status" value="1"/>
</dbReference>
<dbReference type="Proteomes" id="UP000887565">
    <property type="component" value="Unplaced"/>
</dbReference>
<evidence type="ECO:0000313" key="12">
    <source>
        <dbReference type="WBParaSite" id="nRc.2.0.1.t05596-RA"/>
    </source>
</evidence>
<dbReference type="GO" id="GO:0003735">
    <property type="term" value="F:structural constituent of ribosome"/>
    <property type="evidence" value="ECO:0007669"/>
    <property type="project" value="UniProtKB-UniRule"/>
</dbReference>
<protein>
    <recommendedName>
        <fullName evidence="6">Small ribosomal subunit protein uS5m</fullName>
    </recommendedName>
    <alternativeName>
        <fullName evidence="7">28S ribosomal protein S5, mitochondrial</fullName>
    </alternativeName>
</protein>
<dbReference type="SUPFAM" id="SSF54211">
    <property type="entry name" value="Ribosomal protein S5 domain 2-like"/>
    <property type="match status" value="1"/>
</dbReference>
<dbReference type="PROSITE" id="PS50881">
    <property type="entry name" value="S5_DSRBD"/>
    <property type="match status" value="1"/>
</dbReference>
<dbReference type="GO" id="GO:0003723">
    <property type="term" value="F:RNA binding"/>
    <property type="evidence" value="ECO:0007669"/>
    <property type="project" value="InterPro"/>
</dbReference>
<proteinExistence type="inferred from homology"/>
<dbReference type="OMA" id="LICHRAI"/>
<dbReference type="InterPro" id="IPR020568">
    <property type="entry name" value="Ribosomal_Su5_D2-typ_SF"/>
</dbReference>
<accession>A0A915HW84</accession>
<keyword evidence="11" id="KW-1185">Reference proteome</keyword>
<sequence>MSFSMLNFVQKRTTTFFTKVSAATLWKTTTSCRAGGRKKGRMRAFRKPKDLNKGQTFGEGPISMQWPGLNSPVTQSQTLLQHRYLKPDPHRVERMLQFRTEQKLIGRAKKLHPMERGYSGPGLEGRKVDIPDLPGEDNLKDFTAICLRIKSANVMVSRGRLRTHTCIVAMGNYNGLLGYGFAKTKTSRSALRQAVCAAPQRLQYVHRLDDHTVYHDFFAQCCGVRIFVERKPKGFGLRCHRAIKALCELCGITDLRVKVDGETNNYMNITKAFMVGLLNQETHKELAQRKRLHVVEFRRENGYLPKVVASPQATALRTNAEIGEDEIMDVEDMYGEAKLPYNKPTFPTPHFLTMANAGYRRKVFLEHPYRNMYGVMIRLMAEDKLRDMSVEAKEEEAKKAHEKVLMGEAPMPIGLALPGVFRDSLIDDEGEKSD</sequence>
<dbReference type="Gene3D" id="3.30.160.20">
    <property type="match status" value="1"/>
</dbReference>
<dbReference type="Pfam" id="PF00333">
    <property type="entry name" value="Ribosomal_S5"/>
    <property type="match status" value="1"/>
</dbReference>